<dbReference type="KEGG" id="tbe:Trebr_1903"/>
<dbReference type="Gene3D" id="3.40.640.10">
    <property type="entry name" value="Type I PLP-dependent aspartate aminotransferase-like (Major domain)"/>
    <property type="match status" value="1"/>
</dbReference>
<dbReference type="Pfam" id="PF00155">
    <property type="entry name" value="Aminotran_1_2"/>
    <property type="match status" value="1"/>
</dbReference>
<sequence>MKATMKHMDTRYIFSDFGTKLTGRSGILQLMDDLGRPLPEGVTPYRLGGGNPARVPEAERLFRREMERIMADGDSFEQLISQYDAPQGRTQFIEAVASFLSKTYGWKIGPENVAVSNGSQSAFFYLFNLFSGTYSLSGDSGDAAGGSSAADCFSDAAGGTPQRKKILFPLVPEYVGYADQGIEPDTFEGIPARCEYYEDHTFKYFIDFEKLEARLAARRDVGALCVSRPTNPTGNVLTDFEIKRLASLASRYQLPLFVDNAYGLPFPDIVFIDDAAPYWDESVVLSMSLSKIGLPTLRTGIIVADAQIISALSNLNAIAALASGTLGQALAENCIASGRIVSVAHEYVRPFYKKRSEQAQRWIHEFFAGGDYAVHKSEGAIFLWLLLKDLAIPAKELYGKLKERGVITVPGECFFFGAEDPANTCHGHFDKCLRVNYSGPEDEVREGLRILAEVYKENRIG</sequence>
<dbReference type="HOGENOM" id="CLU_053657_0_0_12"/>
<dbReference type="InterPro" id="IPR004839">
    <property type="entry name" value="Aminotransferase_I/II_large"/>
</dbReference>
<dbReference type="GO" id="GO:0030170">
    <property type="term" value="F:pyridoxal phosphate binding"/>
    <property type="evidence" value="ECO:0007669"/>
    <property type="project" value="InterPro"/>
</dbReference>
<comment type="cofactor">
    <cofactor evidence="1">
        <name>pyridoxal 5'-phosphate</name>
        <dbReference type="ChEBI" id="CHEBI:597326"/>
    </cofactor>
</comment>
<evidence type="ECO:0000259" key="5">
    <source>
        <dbReference type="Pfam" id="PF00155"/>
    </source>
</evidence>
<dbReference type="EC" id="2.6.1.66" evidence="6"/>
<evidence type="ECO:0000256" key="3">
    <source>
        <dbReference type="ARBA" id="ARBA00022679"/>
    </source>
</evidence>
<organism evidence="6 7">
    <name type="scientific">Treponema brennaborense (strain DSM 12168 / CIP 105900 / DD5/3)</name>
    <dbReference type="NCBI Taxonomy" id="906968"/>
    <lineage>
        <taxon>Bacteria</taxon>
        <taxon>Pseudomonadati</taxon>
        <taxon>Spirochaetota</taxon>
        <taxon>Spirochaetia</taxon>
        <taxon>Spirochaetales</taxon>
        <taxon>Treponemataceae</taxon>
        <taxon>Treponema</taxon>
    </lineage>
</organism>
<gene>
    <name evidence="6" type="ordered locus">Trebr_1903</name>
</gene>
<dbReference type="CDD" id="cd00609">
    <property type="entry name" value="AAT_like"/>
    <property type="match status" value="1"/>
</dbReference>
<dbReference type="PANTHER" id="PTHR42790">
    <property type="entry name" value="AMINOTRANSFERASE"/>
    <property type="match status" value="1"/>
</dbReference>
<dbReference type="SUPFAM" id="SSF53383">
    <property type="entry name" value="PLP-dependent transferases"/>
    <property type="match status" value="1"/>
</dbReference>
<accession>F4LJ13</accession>
<name>F4LJ13_TREBD</name>
<dbReference type="AlphaFoldDB" id="F4LJ13"/>
<dbReference type="STRING" id="906968.Trebr_1903"/>
<dbReference type="EMBL" id="CP002696">
    <property type="protein sequence ID" value="AEE17322.1"/>
    <property type="molecule type" value="Genomic_DNA"/>
</dbReference>
<dbReference type="GO" id="GO:1901605">
    <property type="term" value="P:alpha-amino acid metabolic process"/>
    <property type="evidence" value="ECO:0007669"/>
    <property type="project" value="TreeGrafter"/>
</dbReference>
<dbReference type="GO" id="GO:0009042">
    <property type="term" value="F:valine-pyruvate transaminase activity"/>
    <property type="evidence" value="ECO:0007669"/>
    <property type="project" value="UniProtKB-EC"/>
</dbReference>
<evidence type="ECO:0000256" key="1">
    <source>
        <dbReference type="ARBA" id="ARBA00001933"/>
    </source>
</evidence>
<protein>
    <submittedName>
        <fullName evidence="6">Valine--pyruvate transaminase</fullName>
        <ecNumber evidence="6">2.6.1.66</ecNumber>
    </submittedName>
</protein>
<evidence type="ECO:0000256" key="2">
    <source>
        <dbReference type="ARBA" id="ARBA00022576"/>
    </source>
</evidence>
<evidence type="ECO:0000313" key="6">
    <source>
        <dbReference type="EMBL" id="AEE17322.1"/>
    </source>
</evidence>
<keyword evidence="4" id="KW-0663">Pyridoxal phosphate</keyword>
<dbReference type="Proteomes" id="UP000006546">
    <property type="component" value="Chromosome"/>
</dbReference>
<keyword evidence="2 6" id="KW-0032">Aminotransferase</keyword>
<dbReference type="InterPro" id="IPR015421">
    <property type="entry name" value="PyrdxlP-dep_Trfase_major"/>
</dbReference>
<dbReference type="InterPro" id="IPR050859">
    <property type="entry name" value="Class-I_PLP-dep_aminotransf"/>
</dbReference>
<proteinExistence type="predicted"/>
<reference evidence="7" key="1">
    <citation type="submission" date="2011-04" db="EMBL/GenBank/DDBJ databases">
        <title>The complete genome of Treponema brennaborense DSM 12168.</title>
        <authorList>
            <person name="Lucas S."/>
            <person name="Han J."/>
            <person name="Lapidus A."/>
            <person name="Bruce D."/>
            <person name="Goodwin L."/>
            <person name="Pitluck S."/>
            <person name="Peters L."/>
            <person name="Kyrpides N."/>
            <person name="Mavromatis K."/>
            <person name="Ivanova N."/>
            <person name="Mikhailova N."/>
            <person name="Pagani I."/>
            <person name="Teshima H."/>
            <person name="Detter J.C."/>
            <person name="Tapia R."/>
            <person name="Han C."/>
            <person name="Land M."/>
            <person name="Hauser L."/>
            <person name="Markowitz V."/>
            <person name="Cheng J.-F."/>
            <person name="Hugenholtz P."/>
            <person name="Woyke T."/>
            <person name="Wu D."/>
            <person name="Gronow S."/>
            <person name="Wellnitz S."/>
            <person name="Brambilla E."/>
            <person name="Klenk H.-P."/>
            <person name="Eisen J.A."/>
        </authorList>
    </citation>
    <scope>NUCLEOTIDE SEQUENCE [LARGE SCALE GENOMIC DNA]</scope>
    <source>
        <strain evidence="7">DSM 12168 / CIP 105900 / DD5/3</strain>
    </source>
</reference>
<dbReference type="PANTHER" id="PTHR42790:SF4">
    <property type="entry name" value="VALINE--PYRUVATE AMINOTRANSFERASE"/>
    <property type="match status" value="1"/>
</dbReference>
<dbReference type="GO" id="GO:0005829">
    <property type="term" value="C:cytosol"/>
    <property type="evidence" value="ECO:0007669"/>
    <property type="project" value="TreeGrafter"/>
</dbReference>
<feature type="domain" description="Aminotransferase class I/classII large" evidence="5">
    <location>
        <begin position="194"/>
        <end position="449"/>
    </location>
</feature>
<dbReference type="eggNOG" id="COG3977">
    <property type="taxonomic scope" value="Bacteria"/>
</dbReference>
<keyword evidence="7" id="KW-1185">Reference proteome</keyword>
<keyword evidence="3 6" id="KW-0808">Transferase</keyword>
<evidence type="ECO:0000313" key="7">
    <source>
        <dbReference type="Proteomes" id="UP000006546"/>
    </source>
</evidence>
<dbReference type="InterPro" id="IPR015424">
    <property type="entry name" value="PyrdxlP-dep_Trfase"/>
</dbReference>
<evidence type="ECO:0000256" key="4">
    <source>
        <dbReference type="ARBA" id="ARBA00022898"/>
    </source>
</evidence>